<dbReference type="eggNOG" id="ENOG5033FYT">
    <property type="taxonomic scope" value="Bacteria"/>
</dbReference>
<gene>
    <name evidence="3" type="ordered locus">SVEN_2121</name>
</gene>
<organism evidence="3 4">
    <name type="scientific">Streptomyces venezuelae (strain ATCC 10712 / CBS 650.69 / DSM 40230 / JCM 4526 / NBRC 13096 / PD 04745)</name>
    <dbReference type="NCBI Taxonomy" id="953739"/>
    <lineage>
        <taxon>Bacteria</taxon>
        <taxon>Bacillati</taxon>
        <taxon>Actinomycetota</taxon>
        <taxon>Actinomycetes</taxon>
        <taxon>Kitasatosporales</taxon>
        <taxon>Streptomycetaceae</taxon>
        <taxon>Streptomyces</taxon>
    </lineage>
</organism>
<dbReference type="GeneID" id="51867990"/>
<name>F2RL18_STRVP</name>
<feature type="compositionally biased region" description="Basic and acidic residues" evidence="1">
    <location>
        <begin position="283"/>
        <end position="300"/>
    </location>
</feature>
<evidence type="ECO:0000256" key="1">
    <source>
        <dbReference type="SAM" id="MobiDB-lite"/>
    </source>
</evidence>
<feature type="region of interest" description="Disordered" evidence="1">
    <location>
        <begin position="360"/>
        <end position="424"/>
    </location>
</feature>
<dbReference type="PATRIC" id="fig|953739.5.peg.4283"/>
<keyword evidence="4" id="KW-1185">Reference proteome</keyword>
<keyword evidence="2" id="KW-0472">Membrane</keyword>
<accession>F2RL18</accession>
<keyword evidence="2" id="KW-0812">Transmembrane</keyword>
<proteinExistence type="predicted"/>
<dbReference type="OrthoDB" id="3869421at2"/>
<evidence type="ECO:0000256" key="2">
    <source>
        <dbReference type="SAM" id="Phobius"/>
    </source>
</evidence>
<dbReference type="Proteomes" id="UP000006854">
    <property type="component" value="Chromosome"/>
</dbReference>
<dbReference type="STRING" id="953739.SVEN_2121"/>
<feature type="region of interest" description="Disordered" evidence="1">
    <location>
        <begin position="268"/>
        <end position="300"/>
    </location>
</feature>
<feature type="transmembrane region" description="Helical" evidence="2">
    <location>
        <begin position="140"/>
        <end position="157"/>
    </location>
</feature>
<feature type="transmembrane region" description="Helical" evidence="2">
    <location>
        <begin position="197"/>
        <end position="215"/>
    </location>
</feature>
<evidence type="ECO:0000313" key="3">
    <source>
        <dbReference type="EMBL" id="CCA55407.1"/>
    </source>
</evidence>
<dbReference type="HOGENOM" id="CLU_647085_0_0_11"/>
<dbReference type="EMBL" id="FR845719">
    <property type="protein sequence ID" value="CCA55407.1"/>
    <property type="molecule type" value="Genomic_DNA"/>
</dbReference>
<evidence type="ECO:0000313" key="4">
    <source>
        <dbReference type="Proteomes" id="UP000006854"/>
    </source>
</evidence>
<sequence length="424" mass="45927">MSITPLDKVNGHVLPETSHAESWARAGIADAEAEKIRALTAAEVEDRRIKAEAEADAIRIKATEEAVRQRLANERAALRFEREKATELAKIAEANRKKEAEERAAAEEREQAEAAKQAEAATAQAVETATGRWRNTAKGFYALCAAVALPVQMAAFYKPDAKYLLVAPVFIEVIALVALVGAAAAVTAGRPHWHYRLVAWGGALTAATINIVHGLEAFDPATAFGTALASIAGPGMWDLHEHGRIARRDGTLTWRQRRAEEKACRKAAAEKSAADKQAAAEQEAARKAAEERDQELATQREKHFPKVWQHAVKLAAALGETTVTDAVWKRAHNDIEGTDPSESVDIIRGRNAAARRVLAARSEAPGEKPVKVTNAQRAPQMPPARHPGPKARATRRAGDTPKYAAVARRQAAITAREAAKKEEQ</sequence>
<feature type="region of interest" description="Disordered" evidence="1">
    <location>
        <begin position="96"/>
        <end position="119"/>
    </location>
</feature>
<keyword evidence="2" id="KW-1133">Transmembrane helix</keyword>
<dbReference type="RefSeq" id="WP_015033325.1">
    <property type="nucleotide sequence ID" value="NC_018750.1"/>
</dbReference>
<feature type="transmembrane region" description="Helical" evidence="2">
    <location>
        <begin position="163"/>
        <end position="185"/>
    </location>
</feature>
<protein>
    <submittedName>
        <fullName evidence="3">SpdB2 protein</fullName>
    </submittedName>
</protein>
<dbReference type="AlphaFoldDB" id="F2RL18"/>
<reference evidence="3 4" key="1">
    <citation type="journal article" date="2011" name="BMC Genomics">
        <title>Genome-wide analysis of the role of GlnR in Streptomyces venezuelae provides new insights into global nitrogen regulation in actinomycetes.</title>
        <authorList>
            <person name="Pullan S.T."/>
            <person name="Bibb M.J."/>
            <person name="Merrick M."/>
        </authorList>
    </citation>
    <scope>NUCLEOTIDE SEQUENCE [LARGE SCALE GENOMIC DNA]</scope>
    <source>
        <strain evidence="4">ATCC 10712 / CBS 650.69 / DSM 40230 / JCM 4526 / NBRC 13096 / PD 04745</strain>
    </source>
</reference>
<dbReference type="KEGG" id="sve:SVEN_2121"/>
<feature type="compositionally biased region" description="Basic and acidic residues" evidence="1">
    <location>
        <begin position="96"/>
        <end position="113"/>
    </location>
</feature>
<feature type="compositionally biased region" description="Low complexity" evidence="1">
    <location>
        <begin position="404"/>
        <end position="416"/>
    </location>
</feature>